<keyword evidence="2" id="KW-0812">Transmembrane</keyword>
<comment type="caution">
    <text evidence="4">The sequence shown here is derived from an EMBL/GenBank/DDBJ whole genome shotgun (WGS) entry which is preliminary data.</text>
</comment>
<dbReference type="PANTHER" id="PTHR46590">
    <property type="entry name" value="PHOSPHATIDYLINOSITOL TRANSFER PROTEIN CSR1-RELATED"/>
    <property type="match status" value="1"/>
</dbReference>
<dbReference type="SUPFAM" id="SSF52087">
    <property type="entry name" value="CRAL/TRIO domain"/>
    <property type="match status" value="1"/>
</dbReference>
<evidence type="ECO:0000313" key="4">
    <source>
        <dbReference type="EMBL" id="POR33955.1"/>
    </source>
</evidence>
<dbReference type="SMART" id="SM01100">
    <property type="entry name" value="CRAL_TRIO_N"/>
    <property type="match status" value="1"/>
</dbReference>
<protein>
    <submittedName>
        <fullName evidence="4">CRAL-TRIO domain-containing protein C3H8.02</fullName>
    </submittedName>
</protein>
<dbReference type="EMBL" id="PKSG01000603">
    <property type="protein sequence ID" value="POR33955.1"/>
    <property type="molecule type" value="Genomic_DNA"/>
</dbReference>
<dbReference type="PROSITE" id="PS50191">
    <property type="entry name" value="CRAL_TRIO"/>
    <property type="match status" value="1"/>
</dbReference>
<evidence type="ECO:0000256" key="1">
    <source>
        <dbReference type="SAM" id="MobiDB-lite"/>
    </source>
</evidence>
<dbReference type="SUPFAM" id="SSF46938">
    <property type="entry name" value="CRAL/TRIO N-terminal domain"/>
    <property type="match status" value="1"/>
</dbReference>
<dbReference type="InterPro" id="IPR036273">
    <property type="entry name" value="CRAL/TRIO_N_dom_sf"/>
</dbReference>
<sequence length="641" mass="71318">MKARIRLSTQRLFPRPASASTPPLLRRLVPVIPAGTCWPSSCFISSLPRTAAVPDSIKPHFPRPSANPRPILGLGLPSPFPGPQIIPNGPQHSRFRNKRSYSIKPRLSRAFASANRTHANLKSSLAYSSVAVAVAVVIALASWTIVEFAIAADTSTALVSPPDTLAIDAMSSEAAAPGHVGNLTPEQEEKLRKLWNAIFKICGVADTNTNGTVASAAPAKPAEEESESPQKRRFSLFRWKANESQPSPPGSGADEAKDAPDDNDKYGQTKQYHKTLSSQSPESIRQTIWSTVKHDHPDALVLRFLRARKWDVEKALVMLVSAMNWRHNDMNVDADIMKNGEAGAVHDEKNGIPDAKKLAIDYMAQSRMGKSFLHGKDKEGRPICVVRVRLHKPGAQSAESLERYTVFIIETARLVLEPPVETANIIFDMTGFSLANMDYHPVKFMIQCFEANYPESLGAILVHNAPWVFQGIWRIIRGWLDPVVAAKVHFTNYRAGLEEFIAPDQIIKELEGDEDWEYKYEEPVPGENDTMKDTETRDTLLKARAELYKEFEGATRTWIRSPDTEEGKQAKAQREKIAAQLRVDYWNLDPYVRSRSLYDRKGEILPGGGVNWYNKETKKETVSQTNGNGVHAPETRAENGA</sequence>
<gene>
    <name evidence="4" type="ORF">TPAR_05847</name>
</gene>
<name>A0A2S4KUT9_9HYPO</name>
<accession>A0A2S4KUT9</accession>
<organism evidence="4 5">
    <name type="scientific">Tolypocladium paradoxum</name>
    <dbReference type="NCBI Taxonomy" id="94208"/>
    <lineage>
        <taxon>Eukaryota</taxon>
        <taxon>Fungi</taxon>
        <taxon>Dikarya</taxon>
        <taxon>Ascomycota</taxon>
        <taxon>Pezizomycotina</taxon>
        <taxon>Sordariomycetes</taxon>
        <taxon>Hypocreomycetidae</taxon>
        <taxon>Hypocreales</taxon>
        <taxon>Ophiocordycipitaceae</taxon>
        <taxon>Tolypocladium</taxon>
    </lineage>
</organism>
<feature type="region of interest" description="Disordered" evidence="1">
    <location>
        <begin position="210"/>
        <end position="280"/>
    </location>
</feature>
<proteinExistence type="predicted"/>
<reference evidence="4 5" key="1">
    <citation type="submission" date="2018-01" db="EMBL/GenBank/DDBJ databases">
        <title>Harnessing the power of phylogenomics to disentangle the directionality and signatures of interkingdom host jumping in the parasitic fungal genus Tolypocladium.</title>
        <authorList>
            <person name="Quandt C.A."/>
            <person name="Patterson W."/>
            <person name="Spatafora J.W."/>
        </authorList>
    </citation>
    <scope>NUCLEOTIDE SEQUENCE [LARGE SCALE GENOMIC DNA]</scope>
    <source>
        <strain evidence="4 5">NRBC 100945</strain>
    </source>
</reference>
<feature type="compositionally biased region" description="Polar residues" evidence="1">
    <location>
        <begin position="268"/>
        <end position="280"/>
    </location>
</feature>
<dbReference type="InterPro" id="IPR001251">
    <property type="entry name" value="CRAL-TRIO_dom"/>
</dbReference>
<dbReference type="OrthoDB" id="43460at2759"/>
<feature type="transmembrane region" description="Helical" evidence="2">
    <location>
        <begin position="125"/>
        <end position="146"/>
    </location>
</feature>
<dbReference type="InterPro" id="IPR036865">
    <property type="entry name" value="CRAL-TRIO_dom_sf"/>
</dbReference>
<evidence type="ECO:0000256" key="2">
    <source>
        <dbReference type="SAM" id="Phobius"/>
    </source>
</evidence>
<feature type="region of interest" description="Disordered" evidence="1">
    <location>
        <begin position="617"/>
        <end position="641"/>
    </location>
</feature>
<dbReference type="SMART" id="SM00516">
    <property type="entry name" value="SEC14"/>
    <property type="match status" value="1"/>
</dbReference>
<dbReference type="Proteomes" id="UP000237481">
    <property type="component" value="Unassembled WGS sequence"/>
</dbReference>
<keyword evidence="2" id="KW-1133">Transmembrane helix</keyword>
<dbReference type="InterPro" id="IPR052432">
    <property type="entry name" value="PITP/CRAL-TRIO"/>
</dbReference>
<dbReference type="AlphaFoldDB" id="A0A2S4KUT9"/>
<dbReference type="Pfam" id="PF03765">
    <property type="entry name" value="CRAL_TRIO_N"/>
    <property type="match status" value="1"/>
</dbReference>
<feature type="domain" description="CRAL-TRIO" evidence="3">
    <location>
        <begin position="355"/>
        <end position="518"/>
    </location>
</feature>
<dbReference type="PANTHER" id="PTHR46590:SF1">
    <property type="entry name" value="PHOSPHATIDYLINOSITOL TRANSFER PROTEIN CSR1"/>
    <property type="match status" value="1"/>
</dbReference>
<dbReference type="STRING" id="94208.A0A2S4KUT9"/>
<evidence type="ECO:0000259" key="3">
    <source>
        <dbReference type="PROSITE" id="PS50191"/>
    </source>
</evidence>
<keyword evidence="5" id="KW-1185">Reference proteome</keyword>
<evidence type="ECO:0000313" key="5">
    <source>
        <dbReference type="Proteomes" id="UP000237481"/>
    </source>
</evidence>
<keyword evidence="2" id="KW-0472">Membrane</keyword>
<dbReference type="CDD" id="cd00170">
    <property type="entry name" value="SEC14"/>
    <property type="match status" value="1"/>
</dbReference>
<dbReference type="Gene3D" id="3.40.525.10">
    <property type="entry name" value="CRAL-TRIO lipid binding domain"/>
    <property type="match status" value="1"/>
</dbReference>
<feature type="compositionally biased region" description="Basic and acidic residues" evidence="1">
    <location>
        <begin position="254"/>
        <end position="267"/>
    </location>
</feature>
<dbReference type="Pfam" id="PF00650">
    <property type="entry name" value="CRAL_TRIO"/>
    <property type="match status" value="1"/>
</dbReference>
<dbReference type="InterPro" id="IPR011074">
    <property type="entry name" value="CRAL/TRIO_N_dom"/>
</dbReference>